<reference evidence="2 3" key="1">
    <citation type="journal article" date="2012" name="Science">
        <title>The Paleozoic origin of enzymatic lignin decomposition reconstructed from 31 fungal genomes.</title>
        <authorList>
            <person name="Floudas D."/>
            <person name="Binder M."/>
            <person name="Riley R."/>
            <person name="Barry K."/>
            <person name="Blanchette R.A."/>
            <person name="Henrissat B."/>
            <person name="Martinez A.T."/>
            <person name="Otillar R."/>
            <person name="Spatafora J.W."/>
            <person name="Yadav J.S."/>
            <person name="Aerts A."/>
            <person name="Benoit I."/>
            <person name="Boyd A."/>
            <person name="Carlson A."/>
            <person name="Copeland A."/>
            <person name="Coutinho P.M."/>
            <person name="de Vries R.P."/>
            <person name="Ferreira P."/>
            <person name="Findley K."/>
            <person name="Foster B."/>
            <person name="Gaskell J."/>
            <person name="Glotzer D."/>
            <person name="Gorecki P."/>
            <person name="Heitman J."/>
            <person name="Hesse C."/>
            <person name="Hori C."/>
            <person name="Igarashi K."/>
            <person name="Jurgens J.A."/>
            <person name="Kallen N."/>
            <person name="Kersten P."/>
            <person name="Kohler A."/>
            <person name="Kuees U."/>
            <person name="Kumar T.K.A."/>
            <person name="Kuo A."/>
            <person name="LaButti K."/>
            <person name="Larrondo L.F."/>
            <person name="Lindquist E."/>
            <person name="Ling A."/>
            <person name="Lombard V."/>
            <person name="Lucas S."/>
            <person name="Lundell T."/>
            <person name="Martin R."/>
            <person name="McLaughlin D.J."/>
            <person name="Morgenstern I."/>
            <person name="Morin E."/>
            <person name="Murat C."/>
            <person name="Nagy L.G."/>
            <person name="Nolan M."/>
            <person name="Ohm R.A."/>
            <person name="Patyshakuliyeva A."/>
            <person name="Rokas A."/>
            <person name="Ruiz-Duenas F.J."/>
            <person name="Sabat G."/>
            <person name="Salamov A."/>
            <person name="Samejima M."/>
            <person name="Schmutz J."/>
            <person name="Slot J.C."/>
            <person name="St John F."/>
            <person name="Stenlid J."/>
            <person name="Sun H."/>
            <person name="Sun S."/>
            <person name="Syed K."/>
            <person name="Tsang A."/>
            <person name="Wiebenga A."/>
            <person name="Young D."/>
            <person name="Pisabarro A."/>
            <person name="Eastwood D.C."/>
            <person name="Martin F."/>
            <person name="Cullen D."/>
            <person name="Grigoriev I.V."/>
            <person name="Hibbett D.S."/>
        </authorList>
    </citation>
    <scope>NUCLEOTIDE SEQUENCE [LARGE SCALE GENOMIC DNA]</scope>
    <source>
        <strain evidence="2 3">MD-104</strain>
    </source>
</reference>
<feature type="region of interest" description="Disordered" evidence="1">
    <location>
        <begin position="206"/>
        <end position="236"/>
    </location>
</feature>
<dbReference type="AlphaFoldDB" id="A0A2H3J946"/>
<evidence type="ECO:0000313" key="3">
    <source>
        <dbReference type="Proteomes" id="UP000218811"/>
    </source>
</evidence>
<dbReference type="OMA" id="YWNAFDP"/>
<dbReference type="OrthoDB" id="3265863at2759"/>
<gene>
    <name evidence="2" type="ORF">WOLCODRAFT_140341</name>
</gene>
<feature type="compositionally biased region" description="Polar residues" evidence="1">
    <location>
        <begin position="213"/>
        <end position="236"/>
    </location>
</feature>
<accession>A0A2H3J946</accession>
<keyword evidence="3" id="KW-1185">Reference proteome</keyword>
<feature type="region of interest" description="Disordered" evidence="1">
    <location>
        <begin position="1"/>
        <end position="23"/>
    </location>
</feature>
<dbReference type="Proteomes" id="UP000218811">
    <property type="component" value="Unassembled WGS sequence"/>
</dbReference>
<evidence type="ECO:0000256" key="1">
    <source>
        <dbReference type="SAM" id="MobiDB-lite"/>
    </source>
</evidence>
<feature type="compositionally biased region" description="Polar residues" evidence="1">
    <location>
        <begin position="267"/>
        <end position="279"/>
    </location>
</feature>
<evidence type="ECO:0000313" key="2">
    <source>
        <dbReference type="EMBL" id="PCH36323.1"/>
    </source>
</evidence>
<protein>
    <submittedName>
        <fullName evidence="2">Uncharacterized protein</fullName>
    </submittedName>
</protein>
<feature type="region of interest" description="Disordered" evidence="1">
    <location>
        <begin position="66"/>
        <end position="132"/>
    </location>
</feature>
<sequence length="293" mass="31488">MGRPLFSRSHQTPAVRVEPEQPHPTYEKWTYWNAFDPDADEFFENDNAVYEAVVDPTLVRVLPPLASTASSSSSEASSSGASSPTEESSEESLLAERRRLGWAYLRTPATPEEQEQGRPPLAPARRDAPLGPAEARTYDVGDQAAPYASVPNISSGPAATQPVRERVLPPPTSPVSAAPAPDFHLPIQVLRAYTDGPAMHEEAAMHSRGVAASQPSSPVRSVTPPNQAGASYSTPSLAPSVTPRLYSWANRQSPYPTSPVAPRGSLMSRTSRRSSNPFTSPAPVHAHTPRIVL</sequence>
<name>A0A2H3J946_WOLCO</name>
<organism evidence="2 3">
    <name type="scientific">Wolfiporia cocos (strain MD-104)</name>
    <name type="common">Brown rot fungus</name>
    <dbReference type="NCBI Taxonomy" id="742152"/>
    <lineage>
        <taxon>Eukaryota</taxon>
        <taxon>Fungi</taxon>
        <taxon>Dikarya</taxon>
        <taxon>Basidiomycota</taxon>
        <taxon>Agaricomycotina</taxon>
        <taxon>Agaricomycetes</taxon>
        <taxon>Polyporales</taxon>
        <taxon>Phaeolaceae</taxon>
        <taxon>Wolfiporia</taxon>
    </lineage>
</organism>
<dbReference type="EMBL" id="KB467876">
    <property type="protein sequence ID" value="PCH36323.1"/>
    <property type="molecule type" value="Genomic_DNA"/>
</dbReference>
<proteinExistence type="predicted"/>
<feature type="region of interest" description="Disordered" evidence="1">
    <location>
        <begin position="250"/>
        <end position="293"/>
    </location>
</feature>
<feature type="compositionally biased region" description="Low complexity" evidence="1">
    <location>
        <begin position="66"/>
        <end position="86"/>
    </location>
</feature>